<reference evidence="1 2" key="1">
    <citation type="journal article" date="2021" name="Cell Host Microbe">
        <title>in vivo commensal control of Clostridioides difficile virulence.</title>
        <authorList>
            <person name="Girinathan B.P."/>
            <person name="Dibenedetto N."/>
            <person name="Worley J.N."/>
            <person name="Peltier J."/>
            <person name="Arrieta-Ortiz M.L."/>
            <person name="Rupa Christinal Immanuel S."/>
            <person name="Lavin R."/>
            <person name="Delaney M.L."/>
            <person name="Cummins C."/>
            <person name="Hoffmann M."/>
            <person name="Luo Y."/>
            <person name="Gonzalez-Escalona N."/>
            <person name="Allard M."/>
            <person name="Onderdonk A.B."/>
            <person name="Gerber G.K."/>
            <person name="Sonenshein A.L."/>
            <person name="Baliga N."/>
            <person name="Dupuy B."/>
            <person name="Bry L."/>
        </authorList>
    </citation>
    <scope>NUCLEOTIDE SEQUENCE [LARGE SCALE GENOMIC DNA]</scope>
    <source>
        <strain evidence="1 2">DSM 599</strain>
    </source>
</reference>
<protein>
    <submittedName>
        <fullName evidence="1">Uncharacterized protein</fullName>
    </submittedName>
</protein>
<comment type="caution">
    <text evidence="1">The sequence shown here is derived from an EMBL/GenBank/DDBJ whole genome shotgun (WGS) entry which is preliminary data.</text>
</comment>
<organism evidence="1 2">
    <name type="scientific">Clostridium sardiniense</name>
    <name type="common">Clostridium absonum</name>
    <dbReference type="NCBI Taxonomy" id="29369"/>
    <lineage>
        <taxon>Bacteria</taxon>
        <taxon>Bacillati</taxon>
        <taxon>Bacillota</taxon>
        <taxon>Clostridia</taxon>
        <taxon>Eubacteriales</taxon>
        <taxon>Clostridiaceae</taxon>
        <taxon>Clostridium</taxon>
    </lineage>
</organism>
<gene>
    <name evidence="1" type="ORF">K5V21_17800</name>
</gene>
<dbReference type="EMBL" id="JAIKTU010000020">
    <property type="protein sequence ID" value="MBY0757289.1"/>
    <property type="molecule type" value="Genomic_DNA"/>
</dbReference>
<proteinExistence type="predicted"/>
<keyword evidence="2" id="KW-1185">Reference proteome</keyword>
<name>A0ABS7L2I5_CLOSR</name>
<accession>A0ABS7L2I5</accession>
<evidence type="ECO:0000313" key="2">
    <source>
        <dbReference type="Proteomes" id="UP001299068"/>
    </source>
</evidence>
<evidence type="ECO:0000313" key="1">
    <source>
        <dbReference type="EMBL" id="MBY0757289.1"/>
    </source>
</evidence>
<dbReference type="Proteomes" id="UP001299068">
    <property type="component" value="Unassembled WGS sequence"/>
</dbReference>
<dbReference type="RefSeq" id="WP_221862397.1">
    <property type="nucleotide sequence ID" value="NZ_JAIKTU010000020.1"/>
</dbReference>
<sequence>MNSFELYGDMLKIYKEVDLQCGYKLDNMLQKINVKGALYAAKSLIRDDDDNGLEILISSNKEELSLERLILDKKYKNIFDDEDREICNNRLRRYRNIDKNKEE</sequence>